<dbReference type="EMBL" id="BDGG01000005">
    <property type="protein sequence ID" value="GAU98788.1"/>
    <property type="molecule type" value="Genomic_DNA"/>
</dbReference>
<name>A0A1D1VJW1_RAMVA</name>
<feature type="domain" description="Costars" evidence="1">
    <location>
        <begin position="98"/>
        <end position="177"/>
    </location>
</feature>
<comment type="caution">
    <text evidence="2">The sequence shown here is derived from an EMBL/GenBank/DDBJ whole genome shotgun (WGS) entry which is preliminary data.</text>
</comment>
<reference evidence="2 3" key="1">
    <citation type="journal article" date="2016" name="Nat. Commun.">
        <title>Extremotolerant tardigrade genome and improved radiotolerance of human cultured cells by tardigrade-unique protein.</title>
        <authorList>
            <person name="Hashimoto T."/>
            <person name="Horikawa D.D."/>
            <person name="Saito Y."/>
            <person name="Kuwahara H."/>
            <person name="Kozuka-Hata H."/>
            <person name="Shin-I T."/>
            <person name="Minakuchi Y."/>
            <person name="Ohishi K."/>
            <person name="Motoyama A."/>
            <person name="Aizu T."/>
            <person name="Enomoto A."/>
            <person name="Kondo K."/>
            <person name="Tanaka S."/>
            <person name="Hara Y."/>
            <person name="Koshikawa S."/>
            <person name="Sagara H."/>
            <person name="Miura T."/>
            <person name="Yokobori S."/>
            <person name="Miyagawa K."/>
            <person name="Suzuki Y."/>
            <person name="Kubo T."/>
            <person name="Oyama M."/>
            <person name="Kohara Y."/>
            <person name="Fujiyama A."/>
            <person name="Arakawa K."/>
            <person name="Katayama T."/>
            <person name="Toyoda A."/>
            <person name="Kunieda T."/>
        </authorList>
    </citation>
    <scope>NUCLEOTIDE SEQUENCE [LARGE SCALE GENOMIC DNA]</scope>
    <source>
        <strain evidence="2 3">YOKOZUNA-1</strain>
    </source>
</reference>
<dbReference type="GO" id="GO:0030017">
    <property type="term" value="C:sarcomere"/>
    <property type="evidence" value="ECO:0007669"/>
    <property type="project" value="TreeGrafter"/>
</dbReference>
<evidence type="ECO:0000313" key="3">
    <source>
        <dbReference type="Proteomes" id="UP000186922"/>
    </source>
</evidence>
<evidence type="ECO:0000313" key="2">
    <source>
        <dbReference type="EMBL" id="GAU98788.1"/>
    </source>
</evidence>
<dbReference type="InterPro" id="IPR038095">
    <property type="entry name" value="Costars_sf"/>
</dbReference>
<gene>
    <name evidence="2" type="primary">RvY_09885-1</name>
    <name evidence="2" type="synonym">RvY_09885.1</name>
    <name evidence="2" type="ORF">RvY_09885</name>
</gene>
<dbReference type="AlphaFoldDB" id="A0A1D1VJW1"/>
<dbReference type="GO" id="GO:0003779">
    <property type="term" value="F:actin binding"/>
    <property type="evidence" value="ECO:0007669"/>
    <property type="project" value="InterPro"/>
</dbReference>
<sequence>MSEQEKAEDKADAGIKLDALLTRRRSQEGLKGLAKNRAAMFQKVEQDHLAKQLENPFSEVGGSKVAGSALKKIDKNDPNYGKPLKGSITEQRGNAANSHIQKEIAQLCQIIYDLALEDPNVPGPDCWVKFGPLFEHYNRVSDKLVGILLRARKYGHVEFPGEILYQRRDDDVKIFLTPSGMKIRKY</sequence>
<keyword evidence="3" id="KW-1185">Reference proteome</keyword>
<dbReference type="Gene3D" id="1.10.10.1540">
    <property type="entry name" value="Costar domain"/>
    <property type="match status" value="1"/>
</dbReference>
<protein>
    <recommendedName>
        <fullName evidence="1">Costars domain-containing protein</fullName>
    </recommendedName>
</protein>
<dbReference type="SMART" id="SM01283">
    <property type="entry name" value="Costars"/>
    <property type="match status" value="1"/>
</dbReference>
<proteinExistence type="predicted"/>
<dbReference type="GO" id="GO:0045944">
    <property type="term" value="P:positive regulation of transcription by RNA polymerase II"/>
    <property type="evidence" value="ECO:0007669"/>
    <property type="project" value="TreeGrafter"/>
</dbReference>
<dbReference type="PANTHER" id="PTHR22739:SF7">
    <property type="entry name" value="EG:152A3.3 PROTEIN-RELATED"/>
    <property type="match status" value="1"/>
</dbReference>
<evidence type="ECO:0000259" key="1">
    <source>
        <dbReference type="SMART" id="SM01283"/>
    </source>
</evidence>
<dbReference type="Pfam" id="PF14705">
    <property type="entry name" value="Costars"/>
    <property type="match status" value="1"/>
</dbReference>
<dbReference type="PANTHER" id="PTHR22739">
    <property type="entry name" value="STRIATED MUSCLE ACTIVATOR OF RHO-DEPENDENT SIGNALING-RELATED"/>
    <property type="match status" value="1"/>
</dbReference>
<organism evidence="2 3">
    <name type="scientific">Ramazzottius varieornatus</name>
    <name type="common">Water bear</name>
    <name type="synonym">Tardigrade</name>
    <dbReference type="NCBI Taxonomy" id="947166"/>
    <lineage>
        <taxon>Eukaryota</taxon>
        <taxon>Metazoa</taxon>
        <taxon>Ecdysozoa</taxon>
        <taxon>Tardigrada</taxon>
        <taxon>Eutardigrada</taxon>
        <taxon>Parachela</taxon>
        <taxon>Hypsibioidea</taxon>
        <taxon>Ramazzottiidae</taxon>
        <taxon>Ramazzottius</taxon>
    </lineage>
</organism>
<dbReference type="Proteomes" id="UP000186922">
    <property type="component" value="Unassembled WGS sequence"/>
</dbReference>
<accession>A0A1D1VJW1</accession>
<dbReference type="InterPro" id="IPR027817">
    <property type="entry name" value="Costars_dom"/>
</dbReference>
<dbReference type="GO" id="GO:0035025">
    <property type="term" value="P:positive regulation of Rho protein signal transduction"/>
    <property type="evidence" value="ECO:0007669"/>
    <property type="project" value="InterPro"/>
</dbReference>
<dbReference type="OrthoDB" id="9871914at2759"/>
<dbReference type="InterPro" id="IPR026111">
    <property type="entry name" value="Abra"/>
</dbReference>